<accession>A0A3B0RP97</accession>
<dbReference type="EC" id="3.5.4.4" evidence="7"/>
<dbReference type="Pfam" id="PF00962">
    <property type="entry name" value="A_deaminase"/>
    <property type="match status" value="1"/>
</dbReference>
<evidence type="ECO:0000256" key="2">
    <source>
        <dbReference type="ARBA" id="ARBA00022723"/>
    </source>
</evidence>
<dbReference type="InterPro" id="IPR032466">
    <property type="entry name" value="Metal_Hydrolase"/>
</dbReference>
<evidence type="ECO:0000256" key="5">
    <source>
        <dbReference type="ARBA" id="ARBA00023080"/>
    </source>
</evidence>
<dbReference type="GO" id="GO:0005829">
    <property type="term" value="C:cytosol"/>
    <property type="evidence" value="ECO:0007669"/>
    <property type="project" value="TreeGrafter"/>
</dbReference>
<organism evidence="7">
    <name type="scientific">hydrothermal vent metagenome</name>
    <dbReference type="NCBI Taxonomy" id="652676"/>
    <lineage>
        <taxon>unclassified sequences</taxon>
        <taxon>metagenomes</taxon>
        <taxon>ecological metagenomes</taxon>
    </lineage>
</organism>
<dbReference type="GO" id="GO:0009117">
    <property type="term" value="P:nucleotide metabolic process"/>
    <property type="evidence" value="ECO:0007669"/>
    <property type="project" value="UniProtKB-KW"/>
</dbReference>
<name>A0A3B0RP97_9ZZZZ</name>
<evidence type="ECO:0000256" key="4">
    <source>
        <dbReference type="ARBA" id="ARBA00022833"/>
    </source>
</evidence>
<dbReference type="NCBIfam" id="NF006850">
    <property type="entry name" value="PRK09358.1-6"/>
    <property type="match status" value="1"/>
</dbReference>
<dbReference type="AlphaFoldDB" id="A0A3B0RP97"/>
<dbReference type="SUPFAM" id="SSF51556">
    <property type="entry name" value="Metallo-dependent hydrolases"/>
    <property type="match status" value="1"/>
</dbReference>
<keyword evidence="3 7" id="KW-0378">Hydrolase</keyword>
<dbReference type="GO" id="GO:0000034">
    <property type="term" value="F:adenine deaminase activity"/>
    <property type="evidence" value="ECO:0007669"/>
    <property type="project" value="InterPro"/>
</dbReference>
<protein>
    <submittedName>
        <fullName evidence="7">Adenosine deaminase</fullName>
        <ecNumber evidence="7">3.5.4.4</ecNumber>
    </submittedName>
</protein>
<evidence type="ECO:0000313" key="7">
    <source>
        <dbReference type="EMBL" id="VAV93251.1"/>
    </source>
</evidence>
<evidence type="ECO:0000256" key="1">
    <source>
        <dbReference type="ARBA" id="ARBA00001947"/>
    </source>
</evidence>
<dbReference type="InterPro" id="IPR001365">
    <property type="entry name" value="A_deaminase_dom"/>
</dbReference>
<proteinExistence type="inferred from homology"/>
<gene>
    <name evidence="7" type="ORF">MNBD_ALPHA08-1824</name>
</gene>
<dbReference type="PANTHER" id="PTHR43114:SF6">
    <property type="entry name" value="ADENINE DEAMINASE"/>
    <property type="match status" value="1"/>
</dbReference>
<dbReference type="CDD" id="cd01320">
    <property type="entry name" value="ADA"/>
    <property type="match status" value="1"/>
</dbReference>
<dbReference type="GO" id="GO:0046872">
    <property type="term" value="F:metal ion binding"/>
    <property type="evidence" value="ECO:0007669"/>
    <property type="project" value="UniProtKB-KW"/>
</dbReference>
<dbReference type="PANTHER" id="PTHR43114">
    <property type="entry name" value="ADENINE DEAMINASE"/>
    <property type="match status" value="1"/>
</dbReference>
<dbReference type="FunFam" id="3.20.20.140:FF:000039">
    <property type="entry name" value="Adenine deaminase"/>
    <property type="match status" value="1"/>
</dbReference>
<dbReference type="GO" id="GO:0043103">
    <property type="term" value="P:hypoxanthine salvage"/>
    <property type="evidence" value="ECO:0007669"/>
    <property type="project" value="TreeGrafter"/>
</dbReference>
<dbReference type="NCBIfam" id="TIGR01430">
    <property type="entry name" value="aden_deam"/>
    <property type="match status" value="1"/>
</dbReference>
<dbReference type="HAMAP" id="MF_01962">
    <property type="entry name" value="Adenine_deaminase"/>
    <property type="match status" value="1"/>
</dbReference>
<keyword evidence="5" id="KW-0546">Nucleotide metabolism</keyword>
<comment type="cofactor">
    <cofactor evidence="1">
        <name>Zn(2+)</name>
        <dbReference type="ChEBI" id="CHEBI:29105"/>
    </cofactor>
</comment>
<dbReference type="InterPro" id="IPR028892">
    <property type="entry name" value="ADE"/>
</dbReference>
<feature type="domain" description="Adenosine deaminase" evidence="6">
    <location>
        <begin position="12"/>
        <end position="331"/>
    </location>
</feature>
<keyword evidence="4" id="KW-0862">Zinc</keyword>
<keyword evidence="2" id="KW-0479">Metal-binding</keyword>
<evidence type="ECO:0000256" key="3">
    <source>
        <dbReference type="ARBA" id="ARBA00022801"/>
    </source>
</evidence>
<dbReference type="EMBL" id="UOEC01000108">
    <property type="protein sequence ID" value="VAV93251.1"/>
    <property type="molecule type" value="Genomic_DNA"/>
</dbReference>
<dbReference type="Gene3D" id="3.20.20.140">
    <property type="entry name" value="Metal-dependent hydrolases"/>
    <property type="match status" value="1"/>
</dbReference>
<dbReference type="InterPro" id="IPR006330">
    <property type="entry name" value="Ado/ade_deaminase"/>
</dbReference>
<reference evidence="7" key="1">
    <citation type="submission" date="2018-06" db="EMBL/GenBank/DDBJ databases">
        <authorList>
            <person name="Zhirakovskaya E."/>
        </authorList>
    </citation>
    <scope>NUCLEOTIDE SEQUENCE</scope>
</reference>
<evidence type="ECO:0000259" key="6">
    <source>
        <dbReference type="Pfam" id="PF00962"/>
    </source>
</evidence>
<sequence>MEFIQRFIEEMPKAELHLHIEGTLEPEMMLALAHRNKVKLPYDTIEDIKKAYQFSCLQDFLDVYYLGMSVLLTRQDFYDLTFAYLEKMARQNVVHVEIFFDPQGHTDRGVSFDTVLSGITDALDQAKRDFKISSKLIMCFLRHLPEEQAFETLQSACKCKEHIYAVGLDSSENGHPPSKFQRVFEEARKEGFVAVAHAGEEGPPGYIAEALDLLQVQRIDHGNKILQDDSLVQRVAKTGMAMTVCPLSNLRLNVVDDMKNHPLRQMLQNGLCPTINSDDPSYFGGYMTENYLAVQSSLDLSLEEIKQLGRNSFAGSFLTDAEKQTALQRFDDFSTKL</sequence>
<dbReference type="GO" id="GO:0006146">
    <property type="term" value="P:adenine catabolic process"/>
    <property type="evidence" value="ECO:0007669"/>
    <property type="project" value="InterPro"/>
</dbReference>